<evidence type="ECO:0000313" key="2">
    <source>
        <dbReference type="Proteomes" id="UP000440224"/>
    </source>
</evidence>
<protein>
    <submittedName>
        <fullName evidence="1">Uncharacterized protein</fullName>
    </submittedName>
</protein>
<comment type="caution">
    <text evidence="1">The sequence shown here is derived from an EMBL/GenBank/DDBJ whole genome shotgun (WGS) entry which is preliminary data.</text>
</comment>
<keyword evidence="2" id="KW-1185">Reference proteome</keyword>
<dbReference type="RefSeq" id="WP_170319979.1">
    <property type="nucleotide sequence ID" value="NZ_WJIE01000026.1"/>
</dbReference>
<reference evidence="1 2" key="1">
    <citation type="submission" date="2019-10" db="EMBL/GenBank/DDBJ databases">
        <title>A soil myxobacterium in the family Polyangiaceae.</title>
        <authorList>
            <person name="Li Y."/>
            <person name="Wang J."/>
        </authorList>
    </citation>
    <scope>NUCLEOTIDE SEQUENCE [LARGE SCALE GENOMIC DNA]</scope>
    <source>
        <strain evidence="1 2">DSM 14734</strain>
    </source>
</reference>
<dbReference type="AlphaFoldDB" id="A0A6N7Q784"/>
<proteinExistence type="predicted"/>
<gene>
    <name evidence="1" type="ORF">GF068_40525</name>
</gene>
<sequence length="366" mass="37871">MTYQLKCFGLLLLLVLWGCGNEPILWCHVDEPDCLNPSPPADAGTDAAEDAGDGDTEAKICTGQCVPFRPLGWSEPILVARTPGAAVECPPEAPHHHFTKYADLVAGPLACNCACKPSTGSCTLPATMTAGNAACYTSGAVPTSFDPPADWDGSCSSSNAIAAGKQCGGKPCVESLTIGPMVAVDEGCEVDELEILTGQGDEPTWGLTVVACEGYPESGEGGCGAGGKCAPAPAPPPEFRVCVYKEDDVPCEGENYTDRLVVYTGFDDKRGCTACECSPEVEGSMCTAMASIYKDDACVDPLLLGYSISSLKEACFDVTLPGAALGSKSISNVTYHAGTCQPAGGEPIGEVEALRPSTICCRPKDN</sequence>
<dbReference type="Proteomes" id="UP000440224">
    <property type="component" value="Unassembled WGS sequence"/>
</dbReference>
<name>A0A6N7Q784_9BACT</name>
<evidence type="ECO:0000313" key="1">
    <source>
        <dbReference type="EMBL" id="MRG98154.1"/>
    </source>
</evidence>
<organism evidence="1 2">
    <name type="scientific">Polyangium spumosum</name>
    <dbReference type="NCBI Taxonomy" id="889282"/>
    <lineage>
        <taxon>Bacteria</taxon>
        <taxon>Pseudomonadati</taxon>
        <taxon>Myxococcota</taxon>
        <taxon>Polyangia</taxon>
        <taxon>Polyangiales</taxon>
        <taxon>Polyangiaceae</taxon>
        <taxon>Polyangium</taxon>
    </lineage>
</organism>
<accession>A0A6N7Q784</accession>
<dbReference type="EMBL" id="WJIE01000026">
    <property type="protein sequence ID" value="MRG98154.1"/>
    <property type="molecule type" value="Genomic_DNA"/>
</dbReference>